<accession>A0ABS3BT10</accession>
<feature type="signal peptide" evidence="1">
    <location>
        <begin position="1"/>
        <end position="20"/>
    </location>
</feature>
<organism evidence="2 3">
    <name type="scientific">Algoriphagus aestuariicola</name>
    <dbReference type="NCBI Taxonomy" id="1852016"/>
    <lineage>
        <taxon>Bacteria</taxon>
        <taxon>Pseudomonadati</taxon>
        <taxon>Bacteroidota</taxon>
        <taxon>Cytophagia</taxon>
        <taxon>Cytophagales</taxon>
        <taxon>Cyclobacteriaceae</taxon>
        <taxon>Algoriphagus</taxon>
    </lineage>
</organism>
<protein>
    <recommendedName>
        <fullName evidence="4">DUF3575 domain-containing protein</fullName>
    </recommendedName>
</protein>
<dbReference type="RefSeq" id="WP_206569973.1">
    <property type="nucleotide sequence ID" value="NZ_JAFKCW010000003.1"/>
</dbReference>
<feature type="chain" id="PRO_5045913264" description="DUF3575 domain-containing protein" evidence="1">
    <location>
        <begin position="21"/>
        <end position="175"/>
    </location>
</feature>
<evidence type="ECO:0008006" key="4">
    <source>
        <dbReference type="Google" id="ProtNLM"/>
    </source>
</evidence>
<reference evidence="2 3" key="1">
    <citation type="submission" date="2021-03" db="EMBL/GenBank/DDBJ databases">
        <title>novel species isolated from a fishpond in China.</title>
        <authorList>
            <person name="Lu H."/>
            <person name="Cai Z."/>
        </authorList>
    </citation>
    <scope>NUCLEOTIDE SEQUENCE [LARGE SCALE GENOMIC DNA]</scope>
    <source>
        <strain evidence="2 3">JCM 31546</strain>
    </source>
</reference>
<sequence>MNYKKALGVLYFLSMNSLIAQTSKELRLNVVNPGIAWESPLGKHTTLEINVGLGYNYSYPELNTMYGESGFQGVIAPFVDLQGRSYYNLKKREGNEHRGGNFLALRYLYYGPRIAGNVRPNENYTMAVGPTWGIKREYGRWTFLSSVGPIYYFDLTGSGGFWPINLEFNFGYRLK</sequence>
<dbReference type="EMBL" id="JAFKCW010000003">
    <property type="protein sequence ID" value="MBN7801964.1"/>
    <property type="molecule type" value="Genomic_DNA"/>
</dbReference>
<keyword evidence="3" id="KW-1185">Reference proteome</keyword>
<comment type="caution">
    <text evidence="2">The sequence shown here is derived from an EMBL/GenBank/DDBJ whole genome shotgun (WGS) entry which is preliminary data.</text>
</comment>
<gene>
    <name evidence="2" type="ORF">J0A67_13910</name>
</gene>
<evidence type="ECO:0000313" key="2">
    <source>
        <dbReference type="EMBL" id="MBN7801964.1"/>
    </source>
</evidence>
<evidence type="ECO:0000256" key="1">
    <source>
        <dbReference type="SAM" id="SignalP"/>
    </source>
</evidence>
<evidence type="ECO:0000313" key="3">
    <source>
        <dbReference type="Proteomes" id="UP000664698"/>
    </source>
</evidence>
<proteinExistence type="predicted"/>
<name>A0ABS3BT10_9BACT</name>
<dbReference type="Proteomes" id="UP000664698">
    <property type="component" value="Unassembled WGS sequence"/>
</dbReference>
<keyword evidence="1" id="KW-0732">Signal</keyword>